<feature type="transmembrane region" description="Helical" evidence="1">
    <location>
        <begin position="7"/>
        <end position="28"/>
    </location>
</feature>
<keyword evidence="4" id="KW-1185">Reference proteome</keyword>
<dbReference type="InterPro" id="IPR051916">
    <property type="entry name" value="GPI-anchor_lipid_remodeler"/>
</dbReference>
<gene>
    <name evidence="3" type="ORF">SAMN05444349_1406</name>
</gene>
<feature type="transmembrane region" description="Helical" evidence="1">
    <location>
        <begin position="67"/>
        <end position="87"/>
    </location>
</feature>
<dbReference type="EMBL" id="FQVD01000040">
    <property type="protein sequence ID" value="SHF84826.1"/>
    <property type="molecule type" value="Genomic_DNA"/>
</dbReference>
<dbReference type="Proteomes" id="UP000184436">
    <property type="component" value="Unassembled WGS sequence"/>
</dbReference>
<dbReference type="GO" id="GO:0004527">
    <property type="term" value="F:exonuclease activity"/>
    <property type="evidence" value="ECO:0007669"/>
    <property type="project" value="UniProtKB-KW"/>
</dbReference>
<dbReference type="InterPro" id="IPR005135">
    <property type="entry name" value="Endo/exonuclease/phosphatase"/>
</dbReference>
<proteinExistence type="predicted"/>
<evidence type="ECO:0000259" key="2">
    <source>
        <dbReference type="Pfam" id="PF03372"/>
    </source>
</evidence>
<keyword evidence="1" id="KW-1133">Transmembrane helix</keyword>
<dbReference type="GO" id="GO:0006506">
    <property type="term" value="P:GPI anchor biosynthetic process"/>
    <property type="evidence" value="ECO:0007669"/>
    <property type="project" value="TreeGrafter"/>
</dbReference>
<keyword evidence="3" id="KW-0255">Endonuclease</keyword>
<dbReference type="Pfam" id="PF03372">
    <property type="entry name" value="Exo_endo_phos"/>
    <property type="match status" value="1"/>
</dbReference>
<dbReference type="GO" id="GO:0004519">
    <property type="term" value="F:endonuclease activity"/>
    <property type="evidence" value="ECO:0007669"/>
    <property type="project" value="UniProtKB-KW"/>
</dbReference>
<dbReference type="Gene3D" id="3.60.10.10">
    <property type="entry name" value="Endonuclease/exonuclease/phosphatase"/>
    <property type="match status" value="1"/>
</dbReference>
<dbReference type="SUPFAM" id="SSF56219">
    <property type="entry name" value="DNase I-like"/>
    <property type="match status" value="1"/>
</dbReference>
<dbReference type="CDD" id="cd09084">
    <property type="entry name" value="EEP-2"/>
    <property type="match status" value="1"/>
</dbReference>
<dbReference type="PANTHER" id="PTHR14859:SF15">
    <property type="entry name" value="ENDONUCLEASE_EXONUCLEASE_PHOSPHATASE DOMAIN-CONTAINING PROTEIN"/>
    <property type="match status" value="1"/>
</dbReference>
<organism evidence="3 4">
    <name type="scientific">Bacteroides faecichinchillae</name>
    <dbReference type="NCBI Taxonomy" id="871325"/>
    <lineage>
        <taxon>Bacteria</taxon>
        <taxon>Pseudomonadati</taxon>
        <taxon>Bacteroidota</taxon>
        <taxon>Bacteroidia</taxon>
        <taxon>Bacteroidales</taxon>
        <taxon>Bacteroidaceae</taxon>
        <taxon>Bacteroides</taxon>
    </lineage>
</organism>
<dbReference type="AlphaFoldDB" id="A0A1M5F059"/>
<keyword evidence="1" id="KW-0812">Transmembrane</keyword>
<dbReference type="InterPro" id="IPR036691">
    <property type="entry name" value="Endo/exonu/phosph_ase_sf"/>
</dbReference>
<reference evidence="3 4" key="1">
    <citation type="submission" date="2016-11" db="EMBL/GenBank/DDBJ databases">
        <authorList>
            <person name="Jaros S."/>
            <person name="Januszkiewicz K."/>
            <person name="Wedrychowicz H."/>
        </authorList>
    </citation>
    <scope>NUCLEOTIDE SEQUENCE [LARGE SCALE GENOMIC DNA]</scope>
    <source>
        <strain evidence="3 4">DSM 26883</strain>
    </source>
</reference>
<dbReference type="STRING" id="871325.SAMN05444349_1406"/>
<evidence type="ECO:0000313" key="4">
    <source>
        <dbReference type="Proteomes" id="UP000184436"/>
    </source>
</evidence>
<accession>A0A1M5F059</accession>
<name>A0A1M5F059_9BACE</name>
<feature type="transmembrane region" description="Helical" evidence="1">
    <location>
        <begin position="40"/>
        <end position="62"/>
    </location>
</feature>
<keyword evidence="1" id="KW-0472">Membrane</keyword>
<protein>
    <submittedName>
        <fullName evidence="3">Metal-dependent hydrolase, endonuclease/exonuclease/phosphatase family</fullName>
    </submittedName>
</protein>
<keyword evidence="3" id="KW-0378">Hydrolase</keyword>
<keyword evidence="3" id="KW-0269">Exonuclease</keyword>
<dbReference type="RefSeq" id="WP_025076043.1">
    <property type="nucleotide sequence ID" value="NZ_FQVD01000040.1"/>
</dbReference>
<evidence type="ECO:0000256" key="1">
    <source>
        <dbReference type="SAM" id="Phobius"/>
    </source>
</evidence>
<feature type="domain" description="Endonuclease/exonuclease/phosphatase" evidence="2">
    <location>
        <begin position="175"/>
        <end position="418"/>
    </location>
</feature>
<dbReference type="PANTHER" id="PTHR14859">
    <property type="entry name" value="CALCOFLUOR WHITE HYPERSENSITIVE PROTEIN PRECURSOR"/>
    <property type="match status" value="1"/>
</dbReference>
<sequence length="430" mass="49377">MKAFYRLFYYISIILTGILAIFTLAGAFVEDTPPDNSMLLSFIGLILPMLLLMNLIVAIYWIIRWRYWVFIPIIAIVGNWTFLSRVLQFPLFDSAAKPRTSVIVEKRNQAGNSKGIQIRNDQKTQIVSEQEIQMKANQETLVETDPNISQISDQKVDSVATSINENSVATFLTVATYNVDSFNQEHTGYSCKQIAECMKNLGVDIFCFQEFGINKEFGIDSLYVALSEWPYHYIPPSPEGENLLQLALFSRYPIKDQQLITYPESNNCSLWCDIDFNGRTVRLFNNHLQTTDVSSNKRKLEKELKADNSARIELAAITLADGLHNNFKKRAAQANQINQLIKVSPHPTLICGDFNSLPSSYTYRTVKGNLNDGFQTCGHGYMYTFRYFKHLLRIDYIFHSKEFEGVDYFSPDINYSDHNPVVMKMKWQNQ</sequence>
<keyword evidence="3" id="KW-0540">Nuclease</keyword>
<evidence type="ECO:0000313" key="3">
    <source>
        <dbReference type="EMBL" id="SHF84826.1"/>
    </source>
</evidence>
<dbReference type="GO" id="GO:0016020">
    <property type="term" value="C:membrane"/>
    <property type="evidence" value="ECO:0007669"/>
    <property type="project" value="GOC"/>
</dbReference>